<reference evidence="1 2" key="1">
    <citation type="submission" date="2023-11" db="EMBL/GenBank/DDBJ databases">
        <title>MicrobeMod: A computational toolkit for identifying prokaryotic methylation and restriction-modification with nanopore sequencing.</title>
        <authorList>
            <person name="Crits-Christoph A."/>
            <person name="Kang S.C."/>
            <person name="Lee H."/>
            <person name="Ostrov N."/>
        </authorList>
    </citation>
    <scope>NUCLEOTIDE SEQUENCE [LARGE SCALE GENOMIC DNA]</scope>
    <source>
        <strain evidence="1 2">ATCC BAA-571</strain>
    </source>
</reference>
<sequence>MDIRIFEPMSTRPCKYCLALQDDAVFADFQINETGKLYLVRISYDGYGCCEPEIRIMGIEITNTNQLISAIESNNLNTQAVTEILSGYFRAHKGMLWENALLEYKLI</sequence>
<protein>
    <submittedName>
        <fullName evidence="1">Uncharacterized protein</fullName>
    </submittedName>
</protein>
<dbReference type="EMBL" id="JAWXXP010000001">
    <property type="protein sequence ID" value="MDX5995372.1"/>
    <property type="molecule type" value="Genomic_DNA"/>
</dbReference>
<accession>A0ABU4Q5B9</accession>
<organism evidence="1 2">
    <name type="scientific">Ectopseudomonas alcaliphila</name>
    <dbReference type="NCBI Taxonomy" id="101564"/>
    <lineage>
        <taxon>Bacteria</taxon>
        <taxon>Pseudomonadati</taxon>
        <taxon>Pseudomonadota</taxon>
        <taxon>Gammaproteobacteria</taxon>
        <taxon>Pseudomonadales</taxon>
        <taxon>Pseudomonadaceae</taxon>
        <taxon>Ectopseudomonas</taxon>
    </lineage>
</organism>
<gene>
    <name evidence="1" type="ORF">SIM71_25190</name>
</gene>
<dbReference type="Proteomes" id="UP001278050">
    <property type="component" value="Unassembled WGS sequence"/>
</dbReference>
<comment type="caution">
    <text evidence="1">The sequence shown here is derived from an EMBL/GenBank/DDBJ whole genome shotgun (WGS) entry which is preliminary data.</text>
</comment>
<proteinExistence type="predicted"/>
<name>A0ABU4Q5B9_9GAMM</name>
<evidence type="ECO:0000313" key="1">
    <source>
        <dbReference type="EMBL" id="MDX5995372.1"/>
    </source>
</evidence>
<dbReference type="RefSeq" id="WP_074680556.1">
    <property type="nucleotide sequence ID" value="NZ_CBCSET010000010.1"/>
</dbReference>
<evidence type="ECO:0000313" key="2">
    <source>
        <dbReference type="Proteomes" id="UP001278050"/>
    </source>
</evidence>
<keyword evidence="2" id="KW-1185">Reference proteome</keyword>